<proteinExistence type="predicted"/>
<organism evidence="3 4">
    <name type="scientific">Trypanosoma conorhini</name>
    <dbReference type="NCBI Taxonomy" id="83891"/>
    <lineage>
        <taxon>Eukaryota</taxon>
        <taxon>Discoba</taxon>
        <taxon>Euglenozoa</taxon>
        <taxon>Kinetoplastea</taxon>
        <taxon>Metakinetoplastina</taxon>
        <taxon>Trypanosomatida</taxon>
        <taxon>Trypanosomatidae</taxon>
        <taxon>Trypanosoma</taxon>
    </lineage>
</organism>
<feature type="region of interest" description="Disordered" evidence="1">
    <location>
        <begin position="635"/>
        <end position="661"/>
    </location>
</feature>
<feature type="compositionally biased region" description="Gly residues" evidence="1">
    <location>
        <begin position="695"/>
        <end position="707"/>
    </location>
</feature>
<feature type="domain" description="Peptidase C19 ubiquitin carboxyl-terminal hydrolase" evidence="2">
    <location>
        <begin position="502"/>
        <end position="653"/>
    </location>
</feature>
<feature type="compositionally biased region" description="Basic and acidic residues" evidence="1">
    <location>
        <begin position="750"/>
        <end position="763"/>
    </location>
</feature>
<comment type="caution">
    <text evidence="3">The sequence shown here is derived from an EMBL/GenBank/DDBJ whole genome shotgun (WGS) entry which is preliminary data.</text>
</comment>
<dbReference type="AlphaFoldDB" id="A0A3R7L8L5"/>
<reference evidence="3 4" key="1">
    <citation type="journal article" date="2018" name="BMC Genomics">
        <title>Genomic comparison of Trypanosoma conorhini and Trypanosoma rangeli to Trypanosoma cruzi strains of high and low virulence.</title>
        <authorList>
            <person name="Bradwell K.R."/>
            <person name="Koparde V.N."/>
            <person name="Matveyev A.V."/>
            <person name="Serrano M.G."/>
            <person name="Alves J.M."/>
            <person name="Parikh H."/>
            <person name="Huang B."/>
            <person name="Lee V."/>
            <person name="Espinosa-Alvarez O."/>
            <person name="Ortiz P.A."/>
            <person name="Costa-Martins A.G."/>
            <person name="Teixeira M.M."/>
            <person name="Buck G.A."/>
        </authorList>
    </citation>
    <scope>NUCLEOTIDE SEQUENCE [LARGE SCALE GENOMIC DNA]</scope>
    <source>
        <strain evidence="3 4">025E</strain>
    </source>
</reference>
<dbReference type="RefSeq" id="XP_029228460.1">
    <property type="nucleotide sequence ID" value="XM_029371431.1"/>
</dbReference>
<dbReference type="GO" id="GO:0004843">
    <property type="term" value="F:cysteine-type deubiquitinase activity"/>
    <property type="evidence" value="ECO:0007669"/>
    <property type="project" value="InterPro"/>
</dbReference>
<accession>A0A3R7L8L5</accession>
<protein>
    <submittedName>
        <fullName evidence="3">Ubiquitin hydrolase</fullName>
    </submittedName>
</protein>
<feature type="compositionally biased region" description="Basic residues" evidence="1">
    <location>
        <begin position="827"/>
        <end position="836"/>
    </location>
</feature>
<feature type="region of interest" description="Disordered" evidence="1">
    <location>
        <begin position="739"/>
        <end position="836"/>
    </location>
</feature>
<evidence type="ECO:0000313" key="3">
    <source>
        <dbReference type="EMBL" id="RNF18375.1"/>
    </source>
</evidence>
<sequence>MVCRNGDASSHFSGSSVQQQPPSFGLERLLTAAYPPPRFEPGPKVLLRCKADVVNCITRRVRRVSEGLMAGRYAFENRRALAHTIVRSALQAAYPNCRRDIFAASPGDGAAGPPLHGDTIAGAFLCSTVTCADPLIYASVLSFFFAYGVDFTAPRRGSGGPVAGGNRVAPPLPSLDTALYCLHKVVEEILARTGMLHGRNVTEHSKNGAPTPRRWLDDLQDFFLVLANGYTLLSLLRFFAEEEEEVVVAVEERWNGAELSAEGRKRDAADLSVRAAPLCYTTAVLYRLFDRKIGSVAPAGASSPSAPASSIVSVFAILFKEVVEYCNGAGVRWNLSDEAGLRGARRALYSTPALVRNMVVVVAAYCRQFPPLYQAVKKQAGSPFILDQLVHSALFRLPLCPQEEVERERSVVYDKKVATAAAGAMHEPAATEEFGPQFKPPPFYGGTDAGTHSNKLGDTSFPCNAGAISAQWRSSPRERTSFANTALPLRAAEAAGSSLACVGLLNMGNSCFLNSFTQLFFAARHFRVNLLQEKLPRLLPLLKRSLDNDTGAGSGGGEEWVGGRRGATAPHVTAGFVVLMLLMHWMVTHGLSGRAVNTASFRNFLPEPFNDGFQHDASEYGKVLMELLDSSSASEAAADAASSAEEEDYDNEQKRKKNKRENVLEGGAEAGAGGCAAGPFQARVSAHARGEGRNGSRGGGGGGGRGGDAGHRRCAMVRRGLGVSHRVHGMPPYTDAAESVLGHQRSAAPRGERQGGRPRRGETRGGGGGGGACGALGGWTHCDHNIPRPRPRRGRRVSAAGGGGGNTDAVAAGAPRQRSQLPQLWRGRPRRKHDIL</sequence>
<evidence type="ECO:0000313" key="4">
    <source>
        <dbReference type="Proteomes" id="UP000284403"/>
    </source>
</evidence>
<feature type="region of interest" description="Disordered" evidence="1">
    <location>
        <begin position="1"/>
        <end position="21"/>
    </location>
</feature>
<dbReference type="InterPro" id="IPR001394">
    <property type="entry name" value="Peptidase_C19_UCH"/>
</dbReference>
<dbReference type="EMBL" id="MKKU01000234">
    <property type="protein sequence ID" value="RNF18375.1"/>
    <property type="molecule type" value="Genomic_DNA"/>
</dbReference>
<feature type="compositionally biased region" description="Gly residues" evidence="1">
    <location>
        <begin position="764"/>
        <end position="777"/>
    </location>
</feature>
<feature type="region of interest" description="Disordered" evidence="1">
    <location>
        <begin position="686"/>
        <end position="711"/>
    </location>
</feature>
<dbReference type="Proteomes" id="UP000284403">
    <property type="component" value="Unassembled WGS sequence"/>
</dbReference>
<feature type="compositionally biased region" description="Basic residues" evidence="1">
    <location>
        <begin position="787"/>
        <end position="796"/>
    </location>
</feature>
<name>A0A3R7L8L5_9TRYP</name>
<dbReference type="Gene3D" id="3.90.70.10">
    <property type="entry name" value="Cysteine proteinases"/>
    <property type="match status" value="1"/>
</dbReference>
<dbReference type="OrthoDB" id="2420415at2759"/>
<gene>
    <name evidence="3" type="ORF">Tco025E_04521</name>
</gene>
<keyword evidence="3" id="KW-0378">Hydrolase</keyword>
<evidence type="ECO:0000259" key="2">
    <source>
        <dbReference type="Pfam" id="PF00443"/>
    </source>
</evidence>
<dbReference type="GeneID" id="40318132"/>
<feature type="compositionally biased region" description="Polar residues" evidence="1">
    <location>
        <begin position="7"/>
        <end position="21"/>
    </location>
</feature>
<dbReference type="Pfam" id="PF00443">
    <property type="entry name" value="UCH"/>
    <property type="match status" value="1"/>
</dbReference>
<dbReference type="InterPro" id="IPR038765">
    <property type="entry name" value="Papain-like_cys_pep_sf"/>
</dbReference>
<dbReference type="GO" id="GO:0016579">
    <property type="term" value="P:protein deubiquitination"/>
    <property type="evidence" value="ECO:0007669"/>
    <property type="project" value="InterPro"/>
</dbReference>
<keyword evidence="4" id="KW-1185">Reference proteome</keyword>
<dbReference type="SUPFAM" id="SSF54001">
    <property type="entry name" value="Cysteine proteinases"/>
    <property type="match status" value="1"/>
</dbReference>
<evidence type="ECO:0000256" key="1">
    <source>
        <dbReference type="SAM" id="MobiDB-lite"/>
    </source>
</evidence>